<dbReference type="InterPro" id="IPR001900">
    <property type="entry name" value="RNase_II/R"/>
</dbReference>
<dbReference type="Pfam" id="PF18614">
    <property type="entry name" value="RNase_II_C_S1"/>
    <property type="match status" value="1"/>
</dbReference>
<dbReference type="PANTHER" id="PTHR23355:SF37">
    <property type="entry name" value="EXORIBONUCLEASE 2"/>
    <property type="match status" value="1"/>
</dbReference>
<gene>
    <name evidence="2" type="primary">rnb</name>
    <name evidence="2" type="ordered locus">BN140_2420</name>
</gene>
<sequence length="498" mass="54552">MPPGKSLTEMQNYPHVDLNAIAWAAMDQYGFIPAFPAPVVREVGALAAKVIPGTPGDPCDLRSLLWSSIDNHDSRDLDQIEVCEERPNGEIRVRVAIADVDLYVPKGSETDRHAGHNGTSVYTGVETFPMLPDRLSAGLTSLLPGQDHMAIVIEYTVLPDGSTRPGDIYRAIVRNRAKLVYEEVGDWLEGTASIPRTVGETPGLAEQVLLQHEAAMRMKKRRTEQGALALETIEAEPVVADGRVLGLVVQQQNLARCLIEEFMVAANGSITAFLGDAGLPMIHRVVRTPKNWDGIVREAAEHGEALPATPDAEALTRFLIRQKAADPDRFPDLSLTVVKLMGAGEYVAFRPGDEPVGHFALAVTDYTHGTAPNRRYVDLIIQRLIKSVIDGGRYPPYAPSELDDLALRMTDREKASQKVERFVRKAAAAVLLRDRIGDSFAAFVTGASEKGTYVRLIDPPAEGRVVLGEGGLRVGQRVRVRLMATDPYRGFIDFEHTE</sequence>
<dbReference type="GO" id="GO:0006402">
    <property type="term" value="P:mRNA catabolic process"/>
    <property type="evidence" value="ECO:0007669"/>
    <property type="project" value="TreeGrafter"/>
</dbReference>
<dbReference type="SUPFAM" id="SSF50249">
    <property type="entry name" value="Nucleic acid-binding proteins"/>
    <property type="match status" value="1"/>
</dbReference>
<name>I7JAT3_METBM</name>
<dbReference type="Pfam" id="PF00773">
    <property type="entry name" value="RNB"/>
    <property type="match status" value="1"/>
</dbReference>
<dbReference type="STRING" id="1201294.BN140_2420"/>
<reference evidence="3" key="1">
    <citation type="journal article" date="2012" name="J. Bacteriol.">
        <title>Complete genome sequence of the hydrogenotrophic, methanogenic archaeon Methanoculleus bourgensis strain MS2T, isolated from a sewage sludge digester.</title>
        <authorList>
            <person name="Maus I."/>
            <person name="Wibberg D."/>
            <person name="Stantscheff R."/>
            <person name="Eikmeyer F.G."/>
            <person name="Seffner A."/>
            <person name="Boelter J."/>
            <person name="Szczepanowski R."/>
            <person name="Blom J."/>
            <person name="Jaenicke S."/>
            <person name="Konig H."/>
            <person name="Puhler A."/>
            <person name="Schluter A."/>
        </authorList>
    </citation>
    <scope>NUCLEOTIDE SEQUENCE [LARGE SCALE GENOMIC DNA]</scope>
    <source>
        <strain evidence="3">ATCC 43281 / DSM 3045 / OCM 15 / MS2</strain>
    </source>
</reference>
<dbReference type="EMBL" id="HE964772">
    <property type="protein sequence ID" value="CCJ37343.1"/>
    <property type="molecule type" value="Genomic_DNA"/>
</dbReference>
<evidence type="ECO:0000259" key="1">
    <source>
        <dbReference type="SMART" id="SM00955"/>
    </source>
</evidence>
<protein>
    <submittedName>
        <fullName evidence="2">Exoribonuclease II</fullName>
        <ecNumber evidence="2">3.1.13.1</ecNumber>
    </submittedName>
</protein>
<keyword evidence="3" id="KW-1185">Reference proteome</keyword>
<dbReference type="AlphaFoldDB" id="I7JAT3"/>
<dbReference type="PATRIC" id="fig|1201294.9.peg.2700"/>
<organism evidence="2 3">
    <name type="scientific">Methanoculleus bourgensis (strain ATCC 43281 / DSM 3045 / OCM 15 / MS2)</name>
    <name type="common">Methanogenium bourgense</name>
    <dbReference type="NCBI Taxonomy" id="1201294"/>
    <lineage>
        <taxon>Archaea</taxon>
        <taxon>Methanobacteriati</taxon>
        <taxon>Methanobacteriota</taxon>
        <taxon>Stenosarchaea group</taxon>
        <taxon>Methanomicrobia</taxon>
        <taxon>Methanomicrobiales</taxon>
        <taxon>Methanomicrobiaceae</taxon>
        <taxon>Methanoculleus</taxon>
    </lineage>
</organism>
<accession>I7JAT3</accession>
<feature type="domain" description="RNB" evidence="1">
    <location>
        <begin position="60"/>
        <end position="391"/>
    </location>
</feature>
<dbReference type="GO" id="GO:0005829">
    <property type="term" value="C:cytosol"/>
    <property type="evidence" value="ECO:0007669"/>
    <property type="project" value="TreeGrafter"/>
</dbReference>
<proteinExistence type="predicted"/>
<dbReference type="InterPro" id="IPR050180">
    <property type="entry name" value="RNR_Ribonuclease"/>
</dbReference>
<dbReference type="GO" id="GO:0008859">
    <property type="term" value="F:exoribonuclease II activity"/>
    <property type="evidence" value="ECO:0007669"/>
    <property type="project" value="UniProtKB-EC"/>
</dbReference>
<evidence type="ECO:0000313" key="3">
    <source>
        <dbReference type="Proteomes" id="UP000009007"/>
    </source>
</evidence>
<dbReference type="InterPro" id="IPR040596">
    <property type="entry name" value="RNase_II_C_S1"/>
</dbReference>
<dbReference type="Proteomes" id="UP000009007">
    <property type="component" value="Chromosome I"/>
</dbReference>
<dbReference type="KEGG" id="mbg:BN140_2420"/>
<evidence type="ECO:0000313" key="2">
    <source>
        <dbReference type="EMBL" id="CCJ37343.1"/>
    </source>
</evidence>
<keyword evidence="2" id="KW-0378">Hydrolase</keyword>
<dbReference type="InterPro" id="IPR012340">
    <property type="entry name" value="NA-bd_OB-fold"/>
</dbReference>
<dbReference type="EC" id="3.1.13.1" evidence="2"/>
<dbReference type="BioCyc" id="MBOU1201294:BN140_RS12005-MONOMER"/>
<dbReference type="HOGENOM" id="CLU_002333_4_1_2"/>
<dbReference type="GO" id="GO:0003723">
    <property type="term" value="F:RNA binding"/>
    <property type="evidence" value="ECO:0007669"/>
    <property type="project" value="InterPro"/>
</dbReference>
<dbReference type="SMART" id="SM00955">
    <property type="entry name" value="RNB"/>
    <property type="match status" value="1"/>
</dbReference>
<dbReference type="PANTHER" id="PTHR23355">
    <property type="entry name" value="RIBONUCLEASE"/>
    <property type="match status" value="1"/>
</dbReference>